<feature type="compositionally biased region" description="Basic and acidic residues" evidence="1">
    <location>
        <begin position="603"/>
        <end position="615"/>
    </location>
</feature>
<dbReference type="RefSeq" id="XP_062656719.1">
    <property type="nucleotide sequence ID" value="XM_062807665.1"/>
</dbReference>
<gene>
    <name evidence="3" type="ORF">B0H64DRAFT_465302</name>
</gene>
<feature type="non-terminal residue" evidence="3">
    <location>
        <position position="1"/>
    </location>
</feature>
<name>A0AAE0HBD5_9PEZI</name>
<dbReference type="GeneID" id="87844613"/>
<feature type="compositionally biased region" description="Polar residues" evidence="1">
    <location>
        <begin position="738"/>
        <end position="758"/>
    </location>
</feature>
<keyword evidence="2" id="KW-0812">Transmembrane</keyword>
<accession>A0AAE0HBD5</accession>
<keyword evidence="4" id="KW-1185">Reference proteome</keyword>
<feature type="region of interest" description="Disordered" evidence="1">
    <location>
        <begin position="159"/>
        <end position="189"/>
    </location>
</feature>
<feature type="compositionally biased region" description="Polar residues" evidence="1">
    <location>
        <begin position="174"/>
        <end position="189"/>
    </location>
</feature>
<feature type="transmembrane region" description="Helical" evidence="2">
    <location>
        <begin position="9"/>
        <end position="29"/>
    </location>
</feature>
<proteinExistence type="predicted"/>
<sequence length="869" mass="95654">GLKVAKGWFLPRGTFFLLFFFHPISFLIFNNAAGRGGCLAAFARLKFAFCRPGYATARMSFPPLSLAVYFPPELGPKAEPGSRPLEAETPALEQKPLTASHCHANLWKGFQDFNPAANFVPNAYPSSTFATMVNQETSSEAWDTNTNISHEEEGYWEEVGHEDEDEGVDAESGGQDSEQGVSGMSQGSQHVWLSNEERLRVAYKRARTSAEKVDLDRSPFFPRTAAEYAGLKAGILEARAARLRAKVAEKEMALRARETAQWKRVVVVGRSGEAEERVIPVYYGGSPKEGRAAAPSRAKHSQMGADMGSAVQGGAASSTNMESHWGGFVTTTVNATDHWAQTLRFAFPATLDGVSLKERHLTPYEPIPLQAPFPYTNQIWPDPQVNGNVDRLTVPVLHPHHETGHQRTRSVTMLREVAAHAAIRHGNVHGETQGRTDGTYHKQSWLGDDDYDSDSSFTPSEYRPRYGMEKGEVREEAAYEASRSRTVAVDFFTSDAPTNDPATITEVGNGGTNRDEGDFVFESNGDKEAGSERTDFNDGAGLTRSDDELDNLGFDWTLTGKMEGDGRGKEEEHAKDNQIRLHSGDTHAMEEEERGNGPDTEDDKVHRRQAAEDKSQPNALSPYARPFTPSAASTFTPSDYDPCKLNQHTPSFDNSTTPPPPPAAPQLATRPLSHRDGLSPFFAHAANPFTPRPGPGPPACDCDWPTVAELTSEGEGRIKRWDTTTTTTIITTTATTTPQSTSSKPSHPSDTNPNPNPNATYLPTIPLPPFTTTTIPFTTPFTIPPTPIPQPLPPPNLRRYLPLPRLRNIIDPRLNLTPSEAEALARDNGGTVPWEVRAVAGERRWDLHAERRLWEMLLVAKLEQDPTFR</sequence>
<dbReference type="EMBL" id="JAUEPN010000006">
    <property type="protein sequence ID" value="KAK3293205.1"/>
    <property type="molecule type" value="Genomic_DNA"/>
</dbReference>
<organism evidence="3 4">
    <name type="scientific">Chaetomium fimeti</name>
    <dbReference type="NCBI Taxonomy" id="1854472"/>
    <lineage>
        <taxon>Eukaryota</taxon>
        <taxon>Fungi</taxon>
        <taxon>Dikarya</taxon>
        <taxon>Ascomycota</taxon>
        <taxon>Pezizomycotina</taxon>
        <taxon>Sordariomycetes</taxon>
        <taxon>Sordariomycetidae</taxon>
        <taxon>Sordariales</taxon>
        <taxon>Chaetomiaceae</taxon>
        <taxon>Chaetomium</taxon>
    </lineage>
</organism>
<dbReference type="AlphaFoldDB" id="A0AAE0HBD5"/>
<evidence type="ECO:0000256" key="1">
    <source>
        <dbReference type="SAM" id="MobiDB-lite"/>
    </source>
</evidence>
<keyword evidence="2" id="KW-1133">Transmembrane helix</keyword>
<feature type="compositionally biased region" description="Basic and acidic residues" evidence="1">
    <location>
        <begin position="562"/>
        <end position="589"/>
    </location>
</feature>
<feature type="region of interest" description="Disordered" evidence="1">
    <location>
        <begin position="732"/>
        <end position="758"/>
    </location>
</feature>
<reference evidence="3" key="2">
    <citation type="submission" date="2023-06" db="EMBL/GenBank/DDBJ databases">
        <authorList>
            <consortium name="Lawrence Berkeley National Laboratory"/>
            <person name="Haridas S."/>
            <person name="Hensen N."/>
            <person name="Bonometti L."/>
            <person name="Westerberg I."/>
            <person name="Brannstrom I.O."/>
            <person name="Guillou S."/>
            <person name="Cros-Aarteil S."/>
            <person name="Calhoun S."/>
            <person name="Kuo A."/>
            <person name="Mondo S."/>
            <person name="Pangilinan J."/>
            <person name="Riley R."/>
            <person name="Labutti K."/>
            <person name="Andreopoulos B."/>
            <person name="Lipzen A."/>
            <person name="Chen C."/>
            <person name="Yanf M."/>
            <person name="Daum C."/>
            <person name="Ng V."/>
            <person name="Clum A."/>
            <person name="Steindorff A."/>
            <person name="Ohm R."/>
            <person name="Martin F."/>
            <person name="Silar P."/>
            <person name="Natvig D."/>
            <person name="Lalanne C."/>
            <person name="Gautier V."/>
            <person name="Ament-Velasquez S.L."/>
            <person name="Kruys A."/>
            <person name="Hutchinson M.I."/>
            <person name="Powell A.J."/>
            <person name="Barry K."/>
            <person name="Miller A.N."/>
            <person name="Grigoriev I.V."/>
            <person name="Debuchy R."/>
            <person name="Gladieux P."/>
            <person name="Thoren M.H."/>
            <person name="Johannesson H."/>
        </authorList>
    </citation>
    <scope>NUCLEOTIDE SEQUENCE</scope>
    <source>
        <strain evidence="3">CBS 168.71</strain>
    </source>
</reference>
<evidence type="ECO:0000313" key="4">
    <source>
        <dbReference type="Proteomes" id="UP001278766"/>
    </source>
</evidence>
<evidence type="ECO:0000313" key="3">
    <source>
        <dbReference type="EMBL" id="KAK3293205.1"/>
    </source>
</evidence>
<feature type="region of interest" description="Disordered" evidence="1">
    <location>
        <begin position="288"/>
        <end position="319"/>
    </location>
</feature>
<feature type="compositionally biased region" description="Acidic residues" evidence="1">
    <location>
        <begin position="159"/>
        <end position="169"/>
    </location>
</feature>
<feature type="compositionally biased region" description="Basic and acidic residues" evidence="1">
    <location>
        <begin position="524"/>
        <end position="536"/>
    </location>
</feature>
<comment type="caution">
    <text evidence="3">The sequence shown here is derived from an EMBL/GenBank/DDBJ whole genome shotgun (WGS) entry which is preliminary data.</text>
</comment>
<protein>
    <submittedName>
        <fullName evidence="3">Uncharacterized protein</fullName>
    </submittedName>
</protein>
<feature type="compositionally biased region" description="Polar residues" evidence="1">
    <location>
        <begin position="646"/>
        <end position="655"/>
    </location>
</feature>
<dbReference type="Proteomes" id="UP001278766">
    <property type="component" value="Unassembled WGS sequence"/>
</dbReference>
<reference evidence="3" key="1">
    <citation type="journal article" date="2023" name="Mol. Phylogenet. Evol.">
        <title>Genome-scale phylogeny and comparative genomics of the fungal order Sordariales.</title>
        <authorList>
            <person name="Hensen N."/>
            <person name="Bonometti L."/>
            <person name="Westerberg I."/>
            <person name="Brannstrom I.O."/>
            <person name="Guillou S."/>
            <person name="Cros-Aarteil S."/>
            <person name="Calhoun S."/>
            <person name="Haridas S."/>
            <person name="Kuo A."/>
            <person name="Mondo S."/>
            <person name="Pangilinan J."/>
            <person name="Riley R."/>
            <person name="LaButti K."/>
            <person name="Andreopoulos B."/>
            <person name="Lipzen A."/>
            <person name="Chen C."/>
            <person name="Yan M."/>
            <person name="Daum C."/>
            <person name="Ng V."/>
            <person name="Clum A."/>
            <person name="Steindorff A."/>
            <person name="Ohm R.A."/>
            <person name="Martin F."/>
            <person name="Silar P."/>
            <person name="Natvig D.O."/>
            <person name="Lalanne C."/>
            <person name="Gautier V."/>
            <person name="Ament-Velasquez S.L."/>
            <person name="Kruys A."/>
            <person name="Hutchinson M.I."/>
            <person name="Powell A.J."/>
            <person name="Barry K."/>
            <person name="Miller A.N."/>
            <person name="Grigoriev I.V."/>
            <person name="Debuchy R."/>
            <person name="Gladieux P."/>
            <person name="Hiltunen Thoren M."/>
            <person name="Johannesson H."/>
        </authorList>
    </citation>
    <scope>NUCLEOTIDE SEQUENCE</scope>
    <source>
        <strain evidence="3">CBS 168.71</strain>
    </source>
</reference>
<evidence type="ECO:0000256" key="2">
    <source>
        <dbReference type="SAM" id="Phobius"/>
    </source>
</evidence>
<feature type="region of interest" description="Disordered" evidence="1">
    <location>
        <begin position="493"/>
        <end position="670"/>
    </location>
</feature>
<feature type="region of interest" description="Disordered" evidence="1">
    <location>
        <begin position="429"/>
        <end position="464"/>
    </location>
</feature>
<keyword evidence="2" id="KW-0472">Membrane</keyword>